<dbReference type="WBParaSite" id="Pan_g10285.t1">
    <property type="protein sequence ID" value="Pan_g10285.t1"/>
    <property type="gene ID" value="Pan_g10285"/>
</dbReference>
<protein>
    <submittedName>
        <fullName evidence="2">Uncharacterized protein</fullName>
    </submittedName>
</protein>
<sequence length="81" mass="9546">MTKEMSTPNDLDSFGWRFPSQNRLQHSAHFGFRPTRRWQPTNPSIDMLKGTMTINGTGTAVRKVDFDCYNNFHNYRYPCQQ</sequence>
<evidence type="ECO:0000313" key="1">
    <source>
        <dbReference type="Proteomes" id="UP000492821"/>
    </source>
</evidence>
<organism evidence="1 2">
    <name type="scientific">Panagrellus redivivus</name>
    <name type="common">Microworm</name>
    <dbReference type="NCBI Taxonomy" id="6233"/>
    <lineage>
        <taxon>Eukaryota</taxon>
        <taxon>Metazoa</taxon>
        <taxon>Ecdysozoa</taxon>
        <taxon>Nematoda</taxon>
        <taxon>Chromadorea</taxon>
        <taxon>Rhabditida</taxon>
        <taxon>Tylenchina</taxon>
        <taxon>Panagrolaimomorpha</taxon>
        <taxon>Panagrolaimoidea</taxon>
        <taxon>Panagrolaimidae</taxon>
        <taxon>Panagrellus</taxon>
    </lineage>
</organism>
<reference evidence="2" key="2">
    <citation type="submission" date="2020-10" db="UniProtKB">
        <authorList>
            <consortium name="WormBaseParasite"/>
        </authorList>
    </citation>
    <scope>IDENTIFICATION</scope>
</reference>
<name>A0A7E4ULR5_PANRE</name>
<keyword evidence="1" id="KW-1185">Reference proteome</keyword>
<dbReference type="Proteomes" id="UP000492821">
    <property type="component" value="Unassembled WGS sequence"/>
</dbReference>
<accession>A0A7E4ULR5</accession>
<proteinExistence type="predicted"/>
<evidence type="ECO:0000313" key="2">
    <source>
        <dbReference type="WBParaSite" id="Pan_g10285.t1"/>
    </source>
</evidence>
<reference evidence="1" key="1">
    <citation type="journal article" date="2013" name="Genetics">
        <title>The draft genome and transcriptome of Panagrellus redivivus are shaped by the harsh demands of a free-living lifestyle.</title>
        <authorList>
            <person name="Srinivasan J."/>
            <person name="Dillman A.R."/>
            <person name="Macchietto M.G."/>
            <person name="Heikkinen L."/>
            <person name="Lakso M."/>
            <person name="Fracchia K.M."/>
            <person name="Antoshechkin I."/>
            <person name="Mortazavi A."/>
            <person name="Wong G."/>
            <person name="Sternberg P.W."/>
        </authorList>
    </citation>
    <scope>NUCLEOTIDE SEQUENCE [LARGE SCALE GENOMIC DNA]</scope>
    <source>
        <strain evidence="1">MT8872</strain>
    </source>
</reference>
<dbReference type="AlphaFoldDB" id="A0A7E4ULR5"/>